<proteinExistence type="predicted"/>
<dbReference type="EMBL" id="CP019454">
    <property type="protein sequence ID" value="AUW94171.1"/>
    <property type="molecule type" value="Genomic_DNA"/>
</dbReference>
<keyword evidence="5 6" id="KW-0472">Membrane</keyword>
<evidence type="ECO:0000256" key="3">
    <source>
        <dbReference type="ARBA" id="ARBA00022692"/>
    </source>
</evidence>
<feature type="transmembrane region" description="Helical" evidence="6">
    <location>
        <begin position="114"/>
        <end position="132"/>
    </location>
</feature>
<keyword evidence="8" id="KW-1185">Reference proteome</keyword>
<evidence type="ECO:0000313" key="8">
    <source>
        <dbReference type="Proteomes" id="UP000325292"/>
    </source>
</evidence>
<evidence type="ECO:0000313" key="7">
    <source>
        <dbReference type="EMBL" id="AUW94171.1"/>
    </source>
</evidence>
<feature type="transmembrane region" description="Helical" evidence="6">
    <location>
        <begin position="20"/>
        <end position="44"/>
    </location>
</feature>
<dbReference type="Proteomes" id="UP000325292">
    <property type="component" value="Chromosome"/>
</dbReference>
<evidence type="ECO:0000256" key="5">
    <source>
        <dbReference type="ARBA" id="ARBA00023136"/>
    </source>
</evidence>
<name>A0ABN5H0R7_9FIRM</name>
<protein>
    <recommendedName>
        <fullName evidence="9">Protein PsiE</fullName>
    </recommendedName>
</protein>
<keyword evidence="2" id="KW-1003">Cell membrane</keyword>
<keyword evidence="4 6" id="KW-1133">Transmembrane helix</keyword>
<keyword evidence="3 6" id="KW-0812">Transmembrane</keyword>
<comment type="subcellular location">
    <subcellularLocation>
        <location evidence="1">Cell membrane</location>
        <topology evidence="1">Multi-pass membrane protein</topology>
    </subcellularLocation>
</comment>
<evidence type="ECO:0000256" key="6">
    <source>
        <dbReference type="SAM" id="Phobius"/>
    </source>
</evidence>
<dbReference type="Pfam" id="PF06146">
    <property type="entry name" value="PsiE"/>
    <property type="match status" value="1"/>
</dbReference>
<evidence type="ECO:0008006" key="9">
    <source>
        <dbReference type="Google" id="ProtNLM"/>
    </source>
</evidence>
<evidence type="ECO:0000256" key="2">
    <source>
        <dbReference type="ARBA" id="ARBA00022475"/>
    </source>
</evidence>
<accession>A0ABN5H0R7</accession>
<feature type="transmembrane region" description="Helical" evidence="6">
    <location>
        <begin position="88"/>
        <end position="108"/>
    </location>
</feature>
<dbReference type="RefSeq" id="WP_103376640.1">
    <property type="nucleotide sequence ID" value="NZ_CP133983.1"/>
</dbReference>
<evidence type="ECO:0000256" key="4">
    <source>
        <dbReference type="ARBA" id="ARBA00022989"/>
    </source>
</evidence>
<organism evidence="7 8">
    <name type="scientific">Sulfobacillus thermotolerans</name>
    <dbReference type="NCBI Taxonomy" id="338644"/>
    <lineage>
        <taxon>Bacteria</taxon>
        <taxon>Bacillati</taxon>
        <taxon>Bacillota</taxon>
        <taxon>Clostridia</taxon>
        <taxon>Eubacteriales</taxon>
        <taxon>Clostridiales Family XVII. Incertae Sedis</taxon>
        <taxon>Sulfobacillus</taxon>
    </lineage>
</organism>
<sequence length="140" mass="15112">MSSMLEGSPMRPLVNRLTRWGVDAVYLLTVIAVLALAGRVVYSIIEILWHAPSYSAIVDVLDPLLFLLMLAELLHTILMALQTHHLPLRPLLALVLMAVLRHGVVLASTSALDTWNAAATLGGLFALTGLLAKLSSHNAD</sequence>
<reference evidence="7 8" key="1">
    <citation type="journal article" date="2019" name="Sci. Rep.">
        <title>Sulfobacillus thermotolerans: new insights into resistance and metabolic capacities of acidophilic chemolithotrophs.</title>
        <authorList>
            <person name="Panyushkina A.E."/>
            <person name="Babenko V.V."/>
            <person name="Nikitina A.S."/>
            <person name="Selezneva O.V."/>
            <person name="Tsaplina I.A."/>
            <person name="Letarova M.A."/>
            <person name="Kostryukova E.S."/>
            <person name="Letarov A.V."/>
        </authorList>
    </citation>
    <scope>NUCLEOTIDE SEQUENCE [LARGE SCALE GENOMIC DNA]</scope>
    <source>
        <strain evidence="7 8">Kr1</strain>
    </source>
</reference>
<evidence type="ECO:0000256" key="1">
    <source>
        <dbReference type="ARBA" id="ARBA00004651"/>
    </source>
</evidence>
<gene>
    <name evidence="7" type="ORF">BXT84_09575</name>
</gene>
<dbReference type="InterPro" id="IPR020948">
    <property type="entry name" value="P_starv_induced_PsiE-like"/>
</dbReference>